<dbReference type="Pfam" id="PF07690">
    <property type="entry name" value="MFS_1"/>
    <property type="match status" value="1"/>
</dbReference>
<evidence type="ECO:0000256" key="4">
    <source>
        <dbReference type="ARBA" id="ARBA00022989"/>
    </source>
</evidence>
<dbReference type="EMBL" id="FQVN01000002">
    <property type="protein sequence ID" value="SHF16776.1"/>
    <property type="molecule type" value="Genomic_DNA"/>
</dbReference>
<dbReference type="RefSeq" id="WP_073480899.1">
    <property type="nucleotide sequence ID" value="NZ_FQVN01000002.1"/>
</dbReference>
<keyword evidence="9" id="KW-1185">Reference proteome</keyword>
<feature type="transmembrane region" description="Helical" evidence="6">
    <location>
        <begin position="105"/>
        <end position="126"/>
    </location>
</feature>
<reference evidence="8 9" key="1">
    <citation type="submission" date="2016-11" db="EMBL/GenBank/DDBJ databases">
        <authorList>
            <person name="Jaros S."/>
            <person name="Januszkiewicz K."/>
            <person name="Wedrychowicz H."/>
        </authorList>
    </citation>
    <scope>NUCLEOTIDE SEQUENCE [LARGE SCALE GENOMIC DNA]</scope>
    <source>
        <strain evidence="8 9">DSM 44523</strain>
    </source>
</reference>
<dbReference type="InterPro" id="IPR020846">
    <property type="entry name" value="MFS_dom"/>
</dbReference>
<evidence type="ECO:0000313" key="9">
    <source>
        <dbReference type="Proteomes" id="UP000184501"/>
    </source>
</evidence>
<evidence type="ECO:0000259" key="7">
    <source>
        <dbReference type="PROSITE" id="PS50850"/>
    </source>
</evidence>
<feature type="transmembrane region" description="Helical" evidence="6">
    <location>
        <begin position="217"/>
        <end position="242"/>
    </location>
</feature>
<evidence type="ECO:0000256" key="3">
    <source>
        <dbReference type="ARBA" id="ARBA00022692"/>
    </source>
</evidence>
<dbReference type="InterPro" id="IPR011701">
    <property type="entry name" value="MFS"/>
</dbReference>
<dbReference type="SUPFAM" id="SSF103473">
    <property type="entry name" value="MFS general substrate transporter"/>
    <property type="match status" value="1"/>
</dbReference>
<keyword evidence="4 6" id="KW-1133">Transmembrane helix</keyword>
<feature type="transmembrane region" description="Helical" evidence="6">
    <location>
        <begin position="312"/>
        <end position="333"/>
    </location>
</feature>
<protein>
    <submittedName>
        <fullName evidence="8">Predicted arabinose efflux permease, MFS family</fullName>
    </submittedName>
</protein>
<feature type="transmembrane region" description="Helical" evidence="6">
    <location>
        <begin position="166"/>
        <end position="184"/>
    </location>
</feature>
<dbReference type="InterPro" id="IPR036259">
    <property type="entry name" value="MFS_trans_sf"/>
</dbReference>
<organism evidence="8 9">
    <name type="scientific">Streptoalloteichus hindustanus</name>
    <dbReference type="NCBI Taxonomy" id="2017"/>
    <lineage>
        <taxon>Bacteria</taxon>
        <taxon>Bacillati</taxon>
        <taxon>Actinomycetota</taxon>
        <taxon>Actinomycetes</taxon>
        <taxon>Pseudonocardiales</taxon>
        <taxon>Pseudonocardiaceae</taxon>
        <taxon>Streptoalloteichus</taxon>
    </lineage>
</organism>
<evidence type="ECO:0000256" key="6">
    <source>
        <dbReference type="SAM" id="Phobius"/>
    </source>
</evidence>
<proteinExistence type="predicted"/>
<feature type="transmembrane region" description="Helical" evidence="6">
    <location>
        <begin position="284"/>
        <end position="306"/>
    </location>
</feature>
<evidence type="ECO:0000256" key="5">
    <source>
        <dbReference type="ARBA" id="ARBA00023136"/>
    </source>
</evidence>
<dbReference type="AlphaFoldDB" id="A0A1M4ZGR4"/>
<gene>
    <name evidence="8" type="ORF">SAMN05444320_102720</name>
</gene>
<dbReference type="PANTHER" id="PTHR42718">
    <property type="entry name" value="MAJOR FACILITATOR SUPERFAMILY MULTIDRUG TRANSPORTER MFSC"/>
    <property type="match status" value="1"/>
</dbReference>
<feature type="transmembrane region" description="Helical" evidence="6">
    <location>
        <begin position="354"/>
        <end position="374"/>
    </location>
</feature>
<feature type="transmembrane region" description="Helical" evidence="6">
    <location>
        <begin position="80"/>
        <end position="99"/>
    </location>
</feature>
<dbReference type="STRING" id="2017.SAMN05444320_102720"/>
<feature type="domain" description="Major facilitator superfamily (MFS) profile" evidence="7">
    <location>
        <begin position="15"/>
        <end position="414"/>
    </location>
</feature>
<dbReference type="OrthoDB" id="3218494at2"/>
<feature type="transmembrane region" description="Helical" evidence="6">
    <location>
        <begin position="52"/>
        <end position="73"/>
    </location>
</feature>
<feature type="transmembrane region" description="Helical" evidence="6">
    <location>
        <begin position="138"/>
        <end position="160"/>
    </location>
</feature>
<keyword evidence="3 6" id="KW-0812">Transmembrane</keyword>
<comment type="subcellular location">
    <subcellularLocation>
        <location evidence="1">Cell membrane</location>
        <topology evidence="1">Multi-pass membrane protein</topology>
    </subcellularLocation>
</comment>
<evidence type="ECO:0000256" key="1">
    <source>
        <dbReference type="ARBA" id="ARBA00004651"/>
    </source>
</evidence>
<dbReference type="PANTHER" id="PTHR42718:SF9">
    <property type="entry name" value="MAJOR FACILITATOR SUPERFAMILY MULTIDRUG TRANSPORTER MFSC"/>
    <property type="match status" value="1"/>
</dbReference>
<dbReference type="Gene3D" id="1.20.1250.20">
    <property type="entry name" value="MFS general substrate transporter like domains"/>
    <property type="match status" value="1"/>
</dbReference>
<evidence type="ECO:0000313" key="8">
    <source>
        <dbReference type="EMBL" id="SHF16776.1"/>
    </source>
</evidence>
<name>A0A1M4ZGR4_STRHI</name>
<dbReference type="CDD" id="cd17321">
    <property type="entry name" value="MFS_MMR_MDR_like"/>
    <property type="match status" value="1"/>
</dbReference>
<dbReference type="PROSITE" id="PS50850">
    <property type="entry name" value="MFS"/>
    <property type="match status" value="1"/>
</dbReference>
<feature type="transmembrane region" description="Helical" evidence="6">
    <location>
        <begin position="254"/>
        <end position="272"/>
    </location>
</feature>
<dbReference type="GO" id="GO:0022857">
    <property type="term" value="F:transmembrane transporter activity"/>
    <property type="evidence" value="ECO:0007669"/>
    <property type="project" value="InterPro"/>
</dbReference>
<dbReference type="Proteomes" id="UP000184501">
    <property type="component" value="Unassembled WGS sequence"/>
</dbReference>
<accession>A0A1M4ZGR4</accession>
<sequence length="426" mass="42828">MSVLPQRRPGRHVATLAVVALVAFVSTVDNTVVVAAAPTIGRDLGMGLSSLPWLSIGYMLPYGGLLLVAGALVDRGGNRVLLAGLAVFAGGSLLGGLAQTAEAVLTARVVQGIAAALVVPGTLRLVRTALDPRWRTPGAAIWTAAVATALALGPWLGGFLTEHAHWSWIFLGHLPLLLAAGLLVPRVGDSAVRRPAPTRVSGAPTSTVASRLRRNPIFLGANAVLLLWGLGTSGVVFYTPLLHQDFLGMSPGRASLPLSVVAVAVIATTPLVPAIQRRLGPARTVALGLTGVAAGMTAVAAVNHVPSVEPRLVGLLVVGVGSALTTPLTAHALDVVDAEDAGVASGLLTAAREVSAAAGIALTGAVLALVNAGQTTGLTGPELARGYTAGLVLAAAAQLAGAALAPRLLRPRVRSPATEPAAAAGR</sequence>
<keyword evidence="2" id="KW-0813">Transport</keyword>
<dbReference type="GO" id="GO:0005886">
    <property type="term" value="C:plasma membrane"/>
    <property type="evidence" value="ECO:0007669"/>
    <property type="project" value="UniProtKB-SubCell"/>
</dbReference>
<feature type="transmembrane region" description="Helical" evidence="6">
    <location>
        <begin position="386"/>
        <end position="405"/>
    </location>
</feature>
<evidence type="ECO:0000256" key="2">
    <source>
        <dbReference type="ARBA" id="ARBA00022448"/>
    </source>
</evidence>
<keyword evidence="5 6" id="KW-0472">Membrane</keyword>